<sequence length="70" mass="8046">MSGFEMSRFRDVRFRDVAEPCACPASERCEFEFLCWSRALSSLSPCSLETDTPRNSVTDPNGILYIRMIF</sequence>
<evidence type="ECO:0000313" key="1">
    <source>
        <dbReference type="EnsemblMetazoa" id="CJA37497.1"/>
    </source>
</evidence>
<evidence type="ECO:0000313" key="2">
    <source>
        <dbReference type="Proteomes" id="UP000005237"/>
    </source>
</evidence>
<dbReference type="EnsemblMetazoa" id="CJA37497.1">
    <property type="protein sequence ID" value="CJA37497.1"/>
    <property type="gene ID" value="WBGene00213344"/>
</dbReference>
<proteinExistence type="predicted"/>
<protein>
    <submittedName>
        <fullName evidence="1">Uncharacterized protein</fullName>
    </submittedName>
</protein>
<dbReference type="AlphaFoldDB" id="A0A8R1IQ40"/>
<name>A0A8R1IQ40_CAEJA</name>
<reference evidence="1" key="2">
    <citation type="submission" date="2022-06" db="UniProtKB">
        <authorList>
            <consortium name="EnsemblMetazoa"/>
        </authorList>
    </citation>
    <scope>IDENTIFICATION</scope>
    <source>
        <strain evidence="1">DF5081</strain>
    </source>
</reference>
<keyword evidence="2" id="KW-1185">Reference proteome</keyword>
<accession>A0A8R1IQ40</accession>
<organism evidence="1 2">
    <name type="scientific">Caenorhabditis japonica</name>
    <dbReference type="NCBI Taxonomy" id="281687"/>
    <lineage>
        <taxon>Eukaryota</taxon>
        <taxon>Metazoa</taxon>
        <taxon>Ecdysozoa</taxon>
        <taxon>Nematoda</taxon>
        <taxon>Chromadorea</taxon>
        <taxon>Rhabditida</taxon>
        <taxon>Rhabditina</taxon>
        <taxon>Rhabditomorpha</taxon>
        <taxon>Rhabditoidea</taxon>
        <taxon>Rhabditidae</taxon>
        <taxon>Peloderinae</taxon>
        <taxon>Caenorhabditis</taxon>
    </lineage>
</organism>
<dbReference type="Proteomes" id="UP000005237">
    <property type="component" value="Unassembled WGS sequence"/>
</dbReference>
<reference evidence="2" key="1">
    <citation type="submission" date="2010-08" db="EMBL/GenBank/DDBJ databases">
        <authorList>
            <consortium name="Caenorhabditis japonica Sequencing Consortium"/>
            <person name="Wilson R.K."/>
        </authorList>
    </citation>
    <scope>NUCLEOTIDE SEQUENCE [LARGE SCALE GENOMIC DNA]</scope>
    <source>
        <strain evidence="2">DF5081</strain>
    </source>
</reference>